<evidence type="ECO:0000256" key="1">
    <source>
        <dbReference type="SAM" id="Phobius"/>
    </source>
</evidence>
<dbReference type="AlphaFoldDB" id="X1N247"/>
<dbReference type="EMBL" id="BARV01026187">
    <property type="protein sequence ID" value="GAI38077.1"/>
    <property type="molecule type" value="Genomic_DNA"/>
</dbReference>
<protein>
    <submittedName>
        <fullName evidence="2">Uncharacterized protein</fullName>
    </submittedName>
</protein>
<accession>X1N247</accession>
<name>X1N247_9ZZZZ</name>
<reference evidence="2" key="1">
    <citation type="journal article" date="2014" name="Front. Microbiol.">
        <title>High frequency of phylogenetically diverse reductive dehalogenase-homologous genes in deep subseafloor sedimentary metagenomes.</title>
        <authorList>
            <person name="Kawai M."/>
            <person name="Futagami T."/>
            <person name="Toyoda A."/>
            <person name="Takaki Y."/>
            <person name="Nishi S."/>
            <person name="Hori S."/>
            <person name="Arai W."/>
            <person name="Tsubouchi T."/>
            <person name="Morono Y."/>
            <person name="Uchiyama I."/>
            <person name="Ito T."/>
            <person name="Fujiyama A."/>
            <person name="Inagaki F."/>
            <person name="Takami H."/>
        </authorList>
    </citation>
    <scope>NUCLEOTIDE SEQUENCE</scope>
    <source>
        <strain evidence="2">Expedition CK06-06</strain>
    </source>
</reference>
<keyword evidence="1" id="KW-0472">Membrane</keyword>
<sequence length="34" mass="3843">MLYILIGLYIILVIGDSATTYIGIKYFGFVELTQ</sequence>
<evidence type="ECO:0000313" key="2">
    <source>
        <dbReference type="EMBL" id="GAI38077.1"/>
    </source>
</evidence>
<organism evidence="2">
    <name type="scientific">marine sediment metagenome</name>
    <dbReference type="NCBI Taxonomy" id="412755"/>
    <lineage>
        <taxon>unclassified sequences</taxon>
        <taxon>metagenomes</taxon>
        <taxon>ecological metagenomes</taxon>
    </lineage>
</organism>
<comment type="caution">
    <text evidence="2">The sequence shown here is derived from an EMBL/GenBank/DDBJ whole genome shotgun (WGS) entry which is preliminary data.</text>
</comment>
<gene>
    <name evidence="2" type="ORF">S06H3_42361</name>
</gene>
<keyword evidence="1" id="KW-1133">Transmembrane helix</keyword>
<keyword evidence="1" id="KW-0812">Transmembrane</keyword>
<feature type="transmembrane region" description="Helical" evidence="1">
    <location>
        <begin position="6"/>
        <end position="24"/>
    </location>
</feature>
<feature type="non-terminal residue" evidence="2">
    <location>
        <position position="34"/>
    </location>
</feature>
<proteinExistence type="predicted"/>